<gene>
    <name evidence="1" type="ORF">PENSTE_c007G03904</name>
</gene>
<dbReference type="PANTHER" id="PTHR47784">
    <property type="entry name" value="STEROL UPTAKE CONTROL PROTEIN 2"/>
    <property type="match status" value="1"/>
</dbReference>
<dbReference type="AlphaFoldDB" id="A0A1V6TDD5"/>
<dbReference type="GO" id="GO:0001228">
    <property type="term" value="F:DNA-binding transcription activator activity, RNA polymerase II-specific"/>
    <property type="evidence" value="ECO:0007669"/>
    <property type="project" value="TreeGrafter"/>
</dbReference>
<accession>A0A1V6TDD5</accession>
<proteinExistence type="predicted"/>
<dbReference type="STRING" id="303698.A0A1V6TDD5"/>
<dbReference type="Proteomes" id="UP000191285">
    <property type="component" value="Unassembled WGS sequence"/>
</dbReference>
<dbReference type="EMBL" id="MLKD01000007">
    <property type="protein sequence ID" value="OQE24388.1"/>
    <property type="molecule type" value="Genomic_DNA"/>
</dbReference>
<keyword evidence="2" id="KW-1185">Reference proteome</keyword>
<comment type="caution">
    <text evidence="1">The sequence shown here is derived from an EMBL/GenBank/DDBJ whole genome shotgun (WGS) entry which is preliminary data.</text>
</comment>
<evidence type="ECO:0000313" key="2">
    <source>
        <dbReference type="Proteomes" id="UP000191285"/>
    </source>
</evidence>
<evidence type="ECO:0000313" key="1">
    <source>
        <dbReference type="EMBL" id="OQE24388.1"/>
    </source>
</evidence>
<dbReference type="OrthoDB" id="4937900at2759"/>
<protein>
    <submittedName>
        <fullName evidence="1">Uncharacterized protein</fullName>
    </submittedName>
</protein>
<name>A0A1V6TDD5_9EURO</name>
<dbReference type="InterPro" id="IPR053157">
    <property type="entry name" value="Sterol_Uptake_Regulator"/>
</dbReference>
<dbReference type="PANTHER" id="PTHR47784:SF5">
    <property type="entry name" value="STEROL UPTAKE CONTROL PROTEIN 2"/>
    <property type="match status" value="1"/>
</dbReference>
<organism evidence="1 2">
    <name type="scientific">Penicillium steckii</name>
    <dbReference type="NCBI Taxonomy" id="303698"/>
    <lineage>
        <taxon>Eukaryota</taxon>
        <taxon>Fungi</taxon>
        <taxon>Dikarya</taxon>
        <taxon>Ascomycota</taxon>
        <taxon>Pezizomycotina</taxon>
        <taxon>Eurotiomycetes</taxon>
        <taxon>Eurotiomycetidae</taxon>
        <taxon>Eurotiales</taxon>
        <taxon>Aspergillaceae</taxon>
        <taxon>Penicillium</taxon>
    </lineage>
</organism>
<reference evidence="2" key="1">
    <citation type="journal article" date="2017" name="Nat. Microbiol.">
        <title>Global analysis of biosynthetic gene clusters reveals vast potential of secondary metabolite production in Penicillium species.</title>
        <authorList>
            <person name="Nielsen J.C."/>
            <person name="Grijseels S."/>
            <person name="Prigent S."/>
            <person name="Ji B."/>
            <person name="Dainat J."/>
            <person name="Nielsen K.F."/>
            <person name="Frisvad J.C."/>
            <person name="Workman M."/>
            <person name="Nielsen J."/>
        </authorList>
    </citation>
    <scope>NUCLEOTIDE SEQUENCE [LARGE SCALE GENOMIC DNA]</scope>
    <source>
        <strain evidence="2">IBT 24891</strain>
    </source>
</reference>
<sequence length="259" mass="29235">MHGVLALSALHLSRKDPHSSRRSMNLIAATKHHKEALGLFHKQLANPHSDSAHAMFAFDSIAVAYSFGFLLTPNNPDPIDSIDKIHRVLLLSNSVHQAIRMSQGGCDEMASVSIMKEDEQSTELPKDIALAIDNIRTANTNCAEENPGHETKVYDETINKVTEILCSVYGGTKSSALVCQRVAQLPRRFLALVKERDQMALVILTHMCIPLYHLKHCWYFDEWCTRVANMTWSMLEERWRPFVYQAMTIIFGIENLGNS</sequence>